<dbReference type="OrthoDB" id="3266963at2759"/>
<accession>A0A2H3DMF1</accession>
<dbReference type="Proteomes" id="UP000217790">
    <property type="component" value="Unassembled WGS sequence"/>
</dbReference>
<evidence type="ECO:0000313" key="2">
    <source>
        <dbReference type="Proteomes" id="UP000217790"/>
    </source>
</evidence>
<name>A0A2H3DMF1_ARMGA</name>
<dbReference type="EMBL" id="KZ293672">
    <property type="protein sequence ID" value="PBK88626.1"/>
    <property type="molecule type" value="Genomic_DNA"/>
</dbReference>
<organism evidence="1 2">
    <name type="scientific">Armillaria gallica</name>
    <name type="common">Bulbous honey fungus</name>
    <name type="synonym">Armillaria bulbosa</name>
    <dbReference type="NCBI Taxonomy" id="47427"/>
    <lineage>
        <taxon>Eukaryota</taxon>
        <taxon>Fungi</taxon>
        <taxon>Dikarya</taxon>
        <taxon>Basidiomycota</taxon>
        <taxon>Agaricomycotina</taxon>
        <taxon>Agaricomycetes</taxon>
        <taxon>Agaricomycetidae</taxon>
        <taxon>Agaricales</taxon>
        <taxon>Marasmiineae</taxon>
        <taxon>Physalacriaceae</taxon>
        <taxon>Armillaria</taxon>
    </lineage>
</organism>
<dbReference type="InParanoid" id="A0A2H3DMF1"/>
<proteinExistence type="predicted"/>
<sequence length="133" mass="14856">MCRNKYANSYMALVMGVWNFACKSHINLKRVYCCLGLIVSDTTVRKVLNLLTEDGRNTLQQCVAENIIAKGDVSYCLVIDNVQQYIQVHEPGIGKVNQLQVRMAATAIHLEDYKPGADEPPGSVRSEFVDFTS</sequence>
<evidence type="ECO:0000313" key="1">
    <source>
        <dbReference type="EMBL" id="PBK88626.1"/>
    </source>
</evidence>
<dbReference type="AlphaFoldDB" id="A0A2H3DMF1"/>
<protein>
    <submittedName>
        <fullName evidence="1">Uncharacterized protein</fullName>
    </submittedName>
</protein>
<dbReference type="STRING" id="47427.A0A2H3DMF1"/>
<gene>
    <name evidence="1" type="ORF">ARMGADRAFT_362988</name>
</gene>
<reference evidence="2" key="1">
    <citation type="journal article" date="2017" name="Nat. Ecol. Evol.">
        <title>Genome expansion and lineage-specific genetic innovations in the forest pathogenic fungi Armillaria.</title>
        <authorList>
            <person name="Sipos G."/>
            <person name="Prasanna A.N."/>
            <person name="Walter M.C."/>
            <person name="O'Connor E."/>
            <person name="Balint B."/>
            <person name="Krizsan K."/>
            <person name="Kiss B."/>
            <person name="Hess J."/>
            <person name="Varga T."/>
            <person name="Slot J."/>
            <person name="Riley R."/>
            <person name="Boka B."/>
            <person name="Rigling D."/>
            <person name="Barry K."/>
            <person name="Lee J."/>
            <person name="Mihaltcheva S."/>
            <person name="LaButti K."/>
            <person name="Lipzen A."/>
            <person name="Waldron R."/>
            <person name="Moloney N.M."/>
            <person name="Sperisen C."/>
            <person name="Kredics L."/>
            <person name="Vagvoelgyi C."/>
            <person name="Patrignani A."/>
            <person name="Fitzpatrick D."/>
            <person name="Nagy I."/>
            <person name="Doyle S."/>
            <person name="Anderson J.B."/>
            <person name="Grigoriev I.V."/>
            <person name="Gueldener U."/>
            <person name="Muensterkoetter M."/>
            <person name="Nagy L.G."/>
        </authorList>
    </citation>
    <scope>NUCLEOTIDE SEQUENCE [LARGE SCALE GENOMIC DNA]</scope>
    <source>
        <strain evidence="2">Ar21-2</strain>
    </source>
</reference>
<keyword evidence="2" id="KW-1185">Reference proteome</keyword>